<proteinExistence type="predicted"/>
<evidence type="ECO:0000313" key="2">
    <source>
        <dbReference type="EMBL" id="TFB07770.1"/>
    </source>
</evidence>
<organism evidence="2 3">
    <name type="scientific">Trichoderma ghanense</name>
    <dbReference type="NCBI Taxonomy" id="65468"/>
    <lineage>
        <taxon>Eukaryota</taxon>
        <taxon>Fungi</taxon>
        <taxon>Dikarya</taxon>
        <taxon>Ascomycota</taxon>
        <taxon>Pezizomycotina</taxon>
        <taxon>Sordariomycetes</taxon>
        <taxon>Hypocreomycetidae</taxon>
        <taxon>Hypocreales</taxon>
        <taxon>Hypocreaceae</taxon>
        <taxon>Trichoderma</taxon>
    </lineage>
</organism>
<feature type="compositionally biased region" description="Gly residues" evidence="1">
    <location>
        <begin position="54"/>
        <end position="68"/>
    </location>
</feature>
<evidence type="ECO:0000313" key="3">
    <source>
        <dbReference type="Proteomes" id="UP001642720"/>
    </source>
</evidence>
<dbReference type="GeneID" id="300572488"/>
<gene>
    <name evidence="2" type="ORF">CCMA1212_000575</name>
</gene>
<sequence length="68" mass="7044">MSPSLLDDGDGSVLATGAAALQQIEKSEPRDKGPKPKPEHKDKVWDWTRAAPAGGCGNPSCIGGGTER</sequence>
<dbReference type="Proteomes" id="UP001642720">
    <property type="component" value="Unassembled WGS sequence"/>
</dbReference>
<dbReference type="RefSeq" id="XP_073563971.1">
    <property type="nucleotide sequence ID" value="XM_073698038.1"/>
</dbReference>
<reference evidence="2 3" key="1">
    <citation type="submission" date="2018-01" db="EMBL/GenBank/DDBJ databases">
        <title>Genome characterization of the sugarcane-associated fungus Trichoderma ghanense CCMA-1212 and their application in lignocelulose bioconversion.</title>
        <authorList>
            <person name="Steindorff A.S."/>
            <person name="Mendes T.D."/>
            <person name="Vilela E.S.D."/>
            <person name="Rodrigues D.S."/>
            <person name="Formighieri E.F."/>
            <person name="Melo I.S."/>
            <person name="Favaro L.C.L."/>
        </authorList>
    </citation>
    <scope>NUCLEOTIDE SEQUENCE [LARGE SCALE GENOMIC DNA]</scope>
    <source>
        <strain evidence="2 3">CCMA-1212</strain>
    </source>
</reference>
<name>A0ABY2HKF8_9HYPO</name>
<protein>
    <submittedName>
        <fullName evidence="2">Uncharacterized protein</fullName>
    </submittedName>
</protein>
<keyword evidence="3" id="KW-1185">Reference proteome</keyword>
<feature type="compositionally biased region" description="Basic and acidic residues" evidence="1">
    <location>
        <begin position="25"/>
        <end position="46"/>
    </location>
</feature>
<feature type="region of interest" description="Disordered" evidence="1">
    <location>
        <begin position="1"/>
        <end position="68"/>
    </location>
</feature>
<comment type="caution">
    <text evidence="2">The sequence shown here is derived from an EMBL/GenBank/DDBJ whole genome shotgun (WGS) entry which is preliminary data.</text>
</comment>
<dbReference type="EMBL" id="PPTA01000001">
    <property type="protein sequence ID" value="TFB07770.1"/>
    <property type="molecule type" value="Genomic_DNA"/>
</dbReference>
<evidence type="ECO:0000256" key="1">
    <source>
        <dbReference type="SAM" id="MobiDB-lite"/>
    </source>
</evidence>
<accession>A0ABY2HKF8</accession>